<protein>
    <submittedName>
        <fullName evidence="1">Uncharacterized protein</fullName>
    </submittedName>
</protein>
<organism evidence="1 2">
    <name type="scientific">Rhododendron molle</name>
    <name type="common">Chinese azalea</name>
    <name type="synonym">Azalea mollis</name>
    <dbReference type="NCBI Taxonomy" id="49168"/>
    <lineage>
        <taxon>Eukaryota</taxon>
        <taxon>Viridiplantae</taxon>
        <taxon>Streptophyta</taxon>
        <taxon>Embryophyta</taxon>
        <taxon>Tracheophyta</taxon>
        <taxon>Spermatophyta</taxon>
        <taxon>Magnoliopsida</taxon>
        <taxon>eudicotyledons</taxon>
        <taxon>Gunneridae</taxon>
        <taxon>Pentapetalae</taxon>
        <taxon>asterids</taxon>
        <taxon>Ericales</taxon>
        <taxon>Ericaceae</taxon>
        <taxon>Ericoideae</taxon>
        <taxon>Rhodoreae</taxon>
        <taxon>Rhododendron</taxon>
    </lineage>
</organism>
<gene>
    <name evidence="1" type="ORF">RHMOL_Rhmol11G0054600</name>
</gene>
<name>A0ACC0LPY3_RHOML</name>
<dbReference type="Proteomes" id="UP001062846">
    <property type="component" value="Chromosome 11"/>
</dbReference>
<proteinExistence type="predicted"/>
<sequence>MAPKMDKALLAKLKAERVKQSYGAVAPKRKSSHLQKELSVDSFLKVDRSIIPSVDLVVESLVEGEIEKSKRKAKGAAVEGIPPCQEDEGFGWPFCVRELLGELQKVTNERDAALKLKMGLEEERDTAVATAQSLE</sequence>
<evidence type="ECO:0000313" key="2">
    <source>
        <dbReference type="Proteomes" id="UP001062846"/>
    </source>
</evidence>
<comment type="caution">
    <text evidence="1">The sequence shown here is derived from an EMBL/GenBank/DDBJ whole genome shotgun (WGS) entry which is preliminary data.</text>
</comment>
<dbReference type="EMBL" id="CM046398">
    <property type="protein sequence ID" value="KAI8530389.1"/>
    <property type="molecule type" value="Genomic_DNA"/>
</dbReference>
<keyword evidence="2" id="KW-1185">Reference proteome</keyword>
<reference evidence="1" key="1">
    <citation type="submission" date="2022-02" db="EMBL/GenBank/DDBJ databases">
        <title>Plant Genome Project.</title>
        <authorList>
            <person name="Zhang R.-G."/>
        </authorList>
    </citation>
    <scope>NUCLEOTIDE SEQUENCE</scope>
    <source>
        <strain evidence="1">AT1</strain>
    </source>
</reference>
<accession>A0ACC0LPY3</accession>
<evidence type="ECO:0000313" key="1">
    <source>
        <dbReference type="EMBL" id="KAI8530389.1"/>
    </source>
</evidence>